<accession>A0ABU5XKA2</accession>
<comment type="subcellular location">
    <subcellularLocation>
        <location evidence="1">Endomembrane system</location>
        <topology evidence="1">Multi-pass membrane protein</topology>
    </subcellularLocation>
    <subcellularLocation>
        <location evidence="5">Membrane</location>
        <topology evidence="5">Multi-pass membrane protein</topology>
    </subcellularLocation>
</comment>
<dbReference type="Pfam" id="PF00662">
    <property type="entry name" value="Proton_antipo_N"/>
    <property type="match status" value="1"/>
</dbReference>
<feature type="transmembrane region" description="Helical" evidence="6">
    <location>
        <begin position="334"/>
        <end position="358"/>
    </location>
</feature>
<evidence type="ECO:0000313" key="10">
    <source>
        <dbReference type="Proteomes" id="UP001299596"/>
    </source>
</evidence>
<dbReference type="Gene3D" id="1.20.5.2700">
    <property type="match status" value="1"/>
</dbReference>
<dbReference type="InterPro" id="IPR018393">
    <property type="entry name" value="NADHpl_OxRdtase_5_subgr"/>
</dbReference>
<dbReference type="InterPro" id="IPR001750">
    <property type="entry name" value="ND/Mrp_TM"/>
</dbReference>
<dbReference type="PRINTS" id="PR01435">
    <property type="entry name" value="NPOXDRDTASE5"/>
</dbReference>
<feature type="transmembrane region" description="Helical" evidence="6">
    <location>
        <begin position="310"/>
        <end position="328"/>
    </location>
</feature>
<feature type="transmembrane region" description="Helical" evidence="6">
    <location>
        <begin position="144"/>
        <end position="164"/>
    </location>
</feature>
<dbReference type="PANTHER" id="PTHR42829:SF2">
    <property type="entry name" value="NADH-UBIQUINONE OXIDOREDUCTASE CHAIN 5"/>
    <property type="match status" value="1"/>
</dbReference>
<proteinExistence type="predicted"/>
<feature type="transmembrane region" description="Helical" evidence="6">
    <location>
        <begin position="6"/>
        <end position="25"/>
    </location>
</feature>
<evidence type="ECO:0000256" key="1">
    <source>
        <dbReference type="ARBA" id="ARBA00004127"/>
    </source>
</evidence>
<dbReference type="PANTHER" id="PTHR42829">
    <property type="entry name" value="NADH-UBIQUINONE OXIDOREDUCTASE CHAIN 5"/>
    <property type="match status" value="1"/>
</dbReference>
<comment type="caution">
    <text evidence="9">The sequence shown here is derived from an EMBL/GenBank/DDBJ whole genome shotgun (WGS) entry which is preliminary data.</text>
</comment>
<evidence type="ECO:0000256" key="6">
    <source>
        <dbReference type="SAM" id="Phobius"/>
    </source>
</evidence>
<feature type="transmembrane region" description="Helical" evidence="6">
    <location>
        <begin position="32"/>
        <end position="53"/>
    </location>
</feature>
<keyword evidence="2 5" id="KW-0812">Transmembrane</keyword>
<dbReference type="Pfam" id="PF00361">
    <property type="entry name" value="Proton_antipo_M"/>
    <property type="match status" value="1"/>
</dbReference>
<dbReference type="RefSeq" id="WP_225404371.1">
    <property type="nucleotide sequence ID" value="NZ_JAYJJR010000011.1"/>
</dbReference>
<feature type="domain" description="NADH-Ubiquinone oxidoreductase (complex I) chain 5 N-terminal" evidence="8">
    <location>
        <begin position="72"/>
        <end position="122"/>
    </location>
</feature>
<reference evidence="9 10" key="1">
    <citation type="submission" date="2023-12" db="EMBL/GenBank/DDBJ databases">
        <title>Description of new species of Mycobacterium terrae complex isolated from sewage at the Sao Paulo Zoological Park Foundation in Brazil.</title>
        <authorList>
            <person name="Romagnoli C.L."/>
            <person name="Conceicao E.C."/>
            <person name="Machado E."/>
            <person name="Barreto L.B.P.F."/>
            <person name="Sharma A."/>
            <person name="Silva N.M."/>
            <person name="Marques L.E."/>
            <person name="Juliana M.A."/>
            <person name="Lourenco M.C.S."/>
            <person name="Digiampietri L.A."/>
            <person name="Suffys P.N."/>
            <person name="Viana-Niero C."/>
        </authorList>
    </citation>
    <scope>NUCLEOTIDE SEQUENCE [LARGE SCALE GENOMIC DNA]</scope>
    <source>
        <strain evidence="9 10">MYC098</strain>
    </source>
</reference>
<sequence>MTNLSQLSWLLVALPAVGALILLVGGRRTDRWGHLLGCATVLGSFGIGLALLIDMLGRAGDDRTIHTHLFSWVPVGALQVDFGLLIDQLSICFVLLISGVGALIHIYSIGYMANDPDRRRFFAYLNLFVAAMLLLVVADNYLGLYVGWEGVGLASYLLIGFWYARPVAAAAGKKAFVSNRVGDFGLSLAMFVMFAGFGTLSFDGLFSAVQADGPSGLTTAIGLLLLLGACAKSAQVPLQAWLFDAMEGPTPVSALIHAATMVTAGVYLIVRSGPIYDLSADARLAVLVVGAATLLFGAIIGCAKDDIKRALAASTVSQIGYMVLAAGLGPAGYAVAILHLLTHGFFKAGLFLGSGAVMHGMNDEQDMRRYGALRTFMPVTFVTFGICYLAIIGVPPFAGFYSKDAIIEAALASGGTRGWLLGAVTILGAAITAFYMTRVMLMTFGGERRWAADESEVTPERALQHPHEAPRVMTWPIIVLAVGAVISGGVLAIGGRLEHWLGPVVTPVAELVGHEAAHAVPAWVTGAVTLGVVLLGCAVAYRMYGRKPIPITAPTDVSALTVAAREYLYGDAFNEEVFMRPGNRMAQALVEVDDRAVDGSVNALAGLVAFGSILVRRLQTGYVRSYALTMLAGAVLVAAVVLAVQL</sequence>
<feature type="transmembrane region" description="Helical" evidence="6">
    <location>
        <begin position="472"/>
        <end position="493"/>
    </location>
</feature>
<keyword evidence="4 6" id="KW-0472">Membrane</keyword>
<feature type="transmembrane region" description="Helical" evidence="6">
    <location>
        <begin position="626"/>
        <end position="644"/>
    </location>
</feature>
<dbReference type="InterPro" id="IPR001516">
    <property type="entry name" value="Proton_antipo_N"/>
</dbReference>
<evidence type="ECO:0000313" key="9">
    <source>
        <dbReference type="EMBL" id="MEB3022705.1"/>
    </source>
</evidence>
<organism evidence="9 10">
    <name type="scientific">[Mycobacterium] crassicus</name>
    <dbReference type="NCBI Taxonomy" id="2872309"/>
    <lineage>
        <taxon>Bacteria</taxon>
        <taxon>Bacillati</taxon>
        <taxon>Actinomycetota</taxon>
        <taxon>Actinomycetes</taxon>
        <taxon>Mycobacteriales</taxon>
        <taxon>Mycobacteriaceae</taxon>
        <taxon>Mycolicibacter</taxon>
    </lineage>
</organism>
<name>A0ABU5XKA2_9MYCO</name>
<keyword evidence="10" id="KW-1185">Reference proteome</keyword>
<protein>
    <submittedName>
        <fullName evidence="9">NADH-quinone oxidoreductase subunit L</fullName>
    </submittedName>
</protein>
<feature type="transmembrane region" description="Helical" evidence="6">
    <location>
        <begin position="184"/>
        <end position="202"/>
    </location>
</feature>
<dbReference type="Proteomes" id="UP001299596">
    <property type="component" value="Unassembled WGS sequence"/>
</dbReference>
<evidence type="ECO:0000256" key="4">
    <source>
        <dbReference type="ARBA" id="ARBA00023136"/>
    </source>
</evidence>
<gene>
    <name evidence="9" type="primary">nuoL</name>
    <name evidence="9" type="ORF">K6T79_16795</name>
</gene>
<feature type="transmembrane region" description="Helical" evidence="6">
    <location>
        <begin position="121"/>
        <end position="138"/>
    </location>
</feature>
<dbReference type="NCBIfam" id="NF005141">
    <property type="entry name" value="PRK06590.1"/>
    <property type="match status" value="1"/>
</dbReference>
<evidence type="ECO:0000259" key="7">
    <source>
        <dbReference type="Pfam" id="PF00361"/>
    </source>
</evidence>
<feature type="transmembrane region" description="Helical" evidence="6">
    <location>
        <begin position="379"/>
        <end position="398"/>
    </location>
</feature>
<feature type="transmembrane region" description="Helical" evidence="6">
    <location>
        <begin position="282"/>
        <end position="303"/>
    </location>
</feature>
<feature type="transmembrane region" description="Helical" evidence="6">
    <location>
        <begin position="418"/>
        <end position="441"/>
    </location>
</feature>
<evidence type="ECO:0000256" key="2">
    <source>
        <dbReference type="ARBA" id="ARBA00022692"/>
    </source>
</evidence>
<evidence type="ECO:0000259" key="8">
    <source>
        <dbReference type="Pfam" id="PF00662"/>
    </source>
</evidence>
<feature type="transmembrane region" description="Helical" evidence="6">
    <location>
        <begin position="252"/>
        <end position="270"/>
    </location>
</feature>
<dbReference type="EMBL" id="JAYJJR010000011">
    <property type="protein sequence ID" value="MEB3022705.1"/>
    <property type="molecule type" value="Genomic_DNA"/>
</dbReference>
<dbReference type="InterPro" id="IPR003945">
    <property type="entry name" value="NU5C-like"/>
</dbReference>
<dbReference type="NCBIfam" id="TIGR01974">
    <property type="entry name" value="NDH_I_L"/>
    <property type="match status" value="1"/>
</dbReference>
<feature type="domain" description="NADH:quinone oxidoreductase/Mrp antiporter transmembrane" evidence="7">
    <location>
        <begin position="138"/>
        <end position="425"/>
    </location>
</feature>
<dbReference type="PRINTS" id="PR01434">
    <property type="entry name" value="NADHDHGNASE5"/>
</dbReference>
<feature type="transmembrane region" description="Helical" evidence="6">
    <location>
        <begin position="520"/>
        <end position="541"/>
    </location>
</feature>
<feature type="transmembrane region" description="Helical" evidence="6">
    <location>
        <begin position="88"/>
        <end position="109"/>
    </location>
</feature>
<evidence type="ECO:0000256" key="5">
    <source>
        <dbReference type="RuleBase" id="RU000320"/>
    </source>
</evidence>
<keyword evidence="3 6" id="KW-1133">Transmembrane helix</keyword>
<evidence type="ECO:0000256" key="3">
    <source>
        <dbReference type="ARBA" id="ARBA00022989"/>
    </source>
</evidence>